<organism evidence="3 4">
    <name type="scientific">Nonomuraea soli</name>
    <dbReference type="NCBI Taxonomy" id="1032476"/>
    <lineage>
        <taxon>Bacteria</taxon>
        <taxon>Bacillati</taxon>
        <taxon>Actinomycetota</taxon>
        <taxon>Actinomycetes</taxon>
        <taxon>Streptosporangiales</taxon>
        <taxon>Streptosporangiaceae</taxon>
        <taxon>Nonomuraea</taxon>
    </lineage>
</organism>
<reference evidence="3 4" key="1">
    <citation type="submission" date="2020-07" db="EMBL/GenBank/DDBJ databases">
        <title>Genomic Encyclopedia of Type Strains, Phase IV (KMG-IV): sequencing the most valuable type-strain genomes for metagenomic binning, comparative biology and taxonomic classification.</title>
        <authorList>
            <person name="Goeker M."/>
        </authorList>
    </citation>
    <scope>NUCLEOTIDE SEQUENCE [LARGE SCALE GENOMIC DNA]</scope>
    <source>
        <strain evidence="3 4">DSM 45533</strain>
    </source>
</reference>
<sequence length="238" mass="25963">MIIDAHGHLGSWPDFLIPEPTAAGMVELMDRVGIDMIGISHLLAVGPDAVAGNELALAAARDFPGRFGVWQVYNPHHRTPLVTEGVWGVKIHPDVHQCRLDDPRYEPVWELGLPVLSHGQTDSPWSDPSQFAEVARRHPEIPLLMGHSGLWPYGFARAARFSGEHPNLYLETCGSKATGRWIARLVELAGARKVVYGSDACFLDLRVGYGRVALAPLSDADRALVLGGNLARILELSS</sequence>
<feature type="domain" description="Amidohydrolase-related" evidence="2">
    <location>
        <begin position="3"/>
        <end position="235"/>
    </location>
</feature>
<dbReference type="GO" id="GO:0005737">
    <property type="term" value="C:cytoplasm"/>
    <property type="evidence" value="ECO:0007669"/>
    <property type="project" value="TreeGrafter"/>
</dbReference>
<evidence type="ECO:0000256" key="1">
    <source>
        <dbReference type="ARBA" id="ARBA00023239"/>
    </source>
</evidence>
<evidence type="ECO:0000259" key="2">
    <source>
        <dbReference type="Pfam" id="PF04909"/>
    </source>
</evidence>
<protein>
    <recommendedName>
        <fullName evidence="2">Amidohydrolase-related domain-containing protein</fullName>
    </recommendedName>
</protein>
<dbReference type="PANTHER" id="PTHR21240">
    <property type="entry name" value="2-AMINO-3-CARBOXYLMUCONATE-6-SEMIALDEHYDE DECARBOXYLASE"/>
    <property type="match status" value="1"/>
</dbReference>
<dbReference type="InterPro" id="IPR032466">
    <property type="entry name" value="Metal_Hydrolase"/>
</dbReference>
<name>A0A7W0CPE2_9ACTN</name>
<dbReference type="GO" id="GO:0016787">
    <property type="term" value="F:hydrolase activity"/>
    <property type="evidence" value="ECO:0007669"/>
    <property type="project" value="InterPro"/>
</dbReference>
<dbReference type="Pfam" id="PF04909">
    <property type="entry name" value="Amidohydro_2"/>
    <property type="match status" value="1"/>
</dbReference>
<accession>A0A7W0CPE2</accession>
<keyword evidence="4" id="KW-1185">Reference proteome</keyword>
<dbReference type="Gene3D" id="3.20.20.140">
    <property type="entry name" value="Metal-dependent hydrolases"/>
    <property type="match status" value="1"/>
</dbReference>
<dbReference type="AlphaFoldDB" id="A0A7W0CPE2"/>
<comment type="caution">
    <text evidence="3">The sequence shown here is derived from an EMBL/GenBank/DDBJ whole genome shotgun (WGS) entry which is preliminary data.</text>
</comment>
<dbReference type="RefSeq" id="WP_181613398.1">
    <property type="nucleotide sequence ID" value="NZ_BAABAM010000004.1"/>
</dbReference>
<dbReference type="InterPro" id="IPR006680">
    <property type="entry name" value="Amidohydro-rel"/>
</dbReference>
<dbReference type="PANTHER" id="PTHR21240:SF28">
    <property type="entry name" value="ISO-OROTATE DECARBOXYLASE (EUROFUNG)"/>
    <property type="match status" value="1"/>
</dbReference>
<proteinExistence type="predicted"/>
<gene>
    <name evidence="3" type="ORF">HNR30_006022</name>
</gene>
<evidence type="ECO:0000313" key="3">
    <source>
        <dbReference type="EMBL" id="MBA2894650.1"/>
    </source>
</evidence>
<evidence type="ECO:0000313" key="4">
    <source>
        <dbReference type="Proteomes" id="UP000530928"/>
    </source>
</evidence>
<dbReference type="SUPFAM" id="SSF51556">
    <property type="entry name" value="Metallo-dependent hydrolases"/>
    <property type="match status" value="1"/>
</dbReference>
<dbReference type="GO" id="GO:0019748">
    <property type="term" value="P:secondary metabolic process"/>
    <property type="evidence" value="ECO:0007669"/>
    <property type="project" value="TreeGrafter"/>
</dbReference>
<keyword evidence="1" id="KW-0456">Lyase</keyword>
<dbReference type="InterPro" id="IPR032465">
    <property type="entry name" value="ACMSD"/>
</dbReference>
<dbReference type="EMBL" id="JACDUR010000006">
    <property type="protein sequence ID" value="MBA2894650.1"/>
    <property type="molecule type" value="Genomic_DNA"/>
</dbReference>
<dbReference type="Proteomes" id="UP000530928">
    <property type="component" value="Unassembled WGS sequence"/>
</dbReference>
<dbReference type="GO" id="GO:0016831">
    <property type="term" value="F:carboxy-lyase activity"/>
    <property type="evidence" value="ECO:0007669"/>
    <property type="project" value="InterPro"/>
</dbReference>